<dbReference type="PROSITE" id="PS50838">
    <property type="entry name" value="MAGE"/>
    <property type="match status" value="1"/>
</dbReference>
<feature type="region of interest" description="Disordered" evidence="1">
    <location>
        <begin position="172"/>
        <end position="199"/>
    </location>
</feature>
<dbReference type="PANTHER" id="PTHR11736">
    <property type="entry name" value="MELANOMA-ASSOCIATED ANTIGEN MAGE ANTIGEN"/>
    <property type="match status" value="1"/>
</dbReference>
<dbReference type="Proteomes" id="UP000186922">
    <property type="component" value="Unassembled WGS sequence"/>
</dbReference>
<evidence type="ECO:0000256" key="1">
    <source>
        <dbReference type="SAM" id="MobiDB-lite"/>
    </source>
</evidence>
<dbReference type="AlphaFoldDB" id="A0A1D1V2Y2"/>
<comment type="caution">
    <text evidence="3">The sequence shown here is derived from an EMBL/GenBank/DDBJ whole genome shotgun (WGS) entry which is preliminary data.</text>
</comment>
<dbReference type="EMBL" id="BDGG01000003">
    <property type="protein sequence ID" value="GAU96166.1"/>
    <property type="molecule type" value="Genomic_DNA"/>
</dbReference>
<dbReference type="Gene3D" id="1.10.10.1210">
    <property type="entry name" value="MAGE homology domain, winged helix WH2 motif"/>
    <property type="match status" value="1"/>
</dbReference>
<dbReference type="Gene3D" id="1.10.10.1200">
    <property type="entry name" value="MAGE homology domain, winged helix WH1 motif"/>
    <property type="match status" value="1"/>
</dbReference>
<reference evidence="3 4" key="1">
    <citation type="journal article" date="2016" name="Nat. Commun.">
        <title>Extremotolerant tardigrade genome and improved radiotolerance of human cultured cells by tardigrade-unique protein.</title>
        <authorList>
            <person name="Hashimoto T."/>
            <person name="Horikawa D.D."/>
            <person name="Saito Y."/>
            <person name="Kuwahara H."/>
            <person name="Kozuka-Hata H."/>
            <person name="Shin-I T."/>
            <person name="Minakuchi Y."/>
            <person name="Ohishi K."/>
            <person name="Motoyama A."/>
            <person name="Aizu T."/>
            <person name="Enomoto A."/>
            <person name="Kondo K."/>
            <person name="Tanaka S."/>
            <person name="Hara Y."/>
            <person name="Koshikawa S."/>
            <person name="Sagara H."/>
            <person name="Miura T."/>
            <person name="Yokobori S."/>
            <person name="Miyagawa K."/>
            <person name="Suzuki Y."/>
            <person name="Kubo T."/>
            <person name="Oyama M."/>
            <person name="Kohara Y."/>
            <person name="Fujiyama A."/>
            <person name="Arakawa K."/>
            <person name="Katayama T."/>
            <person name="Toyoda A."/>
            <person name="Kunieda T."/>
        </authorList>
    </citation>
    <scope>NUCLEOTIDE SEQUENCE [LARGE SCALE GENOMIC DNA]</scope>
    <source>
        <strain evidence="3 4">YOKOZUNA-1</strain>
    </source>
</reference>
<dbReference type="InterPro" id="IPR041899">
    <property type="entry name" value="MAGE_WH2"/>
</dbReference>
<evidence type="ECO:0000313" key="4">
    <source>
        <dbReference type="Proteomes" id="UP000186922"/>
    </source>
</evidence>
<dbReference type="OrthoDB" id="205198at2759"/>
<feature type="compositionally biased region" description="Acidic residues" evidence="1">
    <location>
        <begin position="179"/>
        <end position="188"/>
    </location>
</feature>
<evidence type="ECO:0000259" key="2">
    <source>
        <dbReference type="PROSITE" id="PS50838"/>
    </source>
</evidence>
<organism evidence="3 4">
    <name type="scientific">Ramazzottius varieornatus</name>
    <name type="common">Water bear</name>
    <name type="synonym">Tardigrade</name>
    <dbReference type="NCBI Taxonomy" id="947166"/>
    <lineage>
        <taxon>Eukaryota</taxon>
        <taxon>Metazoa</taxon>
        <taxon>Ecdysozoa</taxon>
        <taxon>Tardigrada</taxon>
        <taxon>Eutardigrada</taxon>
        <taxon>Parachela</taxon>
        <taxon>Hypsibioidea</taxon>
        <taxon>Ramazzottiidae</taxon>
        <taxon>Ramazzottius</taxon>
    </lineage>
</organism>
<dbReference type="PANTHER" id="PTHR11736:SF14">
    <property type="entry name" value="NSE3 HOMOLOG, SMC5-SMC6 COMPLEX COMPONENT"/>
    <property type="match status" value="1"/>
</dbReference>
<dbReference type="GO" id="GO:0005634">
    <property type="term" value="C:nucleus"/>
    <property type="evidence" value="ECO:0007669"/>
    <property type="project" value="TreeGrafter"/>
</dbReference>
<dbReference type="InterPro" id="IPR002190">
    <property type="entry name" value="MHD_dom"/>
</dbReference>
<feature type="compositionally biased region" description="Polar residues" evidence="1">
    <location>
        <begin position="9"/>
        <end position="20"/>
    </location>
</feature>
<keyword evidence="4" id="KW-1185">Reference proteome</keyword>
<dbReference type="InterPro" id="IPR037445">
    <property type="entry name" value="MAGE"/>
</dbReference>
<proteinExistence type="predicted"/>
<name>A0A1D1V2Y2_RAMVA</name>
<accession>A0A1D1V2Y2</accession>
<evidence type="ECO:0000313" key="3">
    <source>
        <dbReference type="EMBL" id="GAU96166.1"/>
    </source>
</evidence>
<dbReference type="SMART" id="SM01373">
    <property type="entry name" value="MAGE"/>
    <property type="match status" value="1"/>
</dbReference>
<dbReference type="Pfam" id="PF01454">
    <property type="entry name" value="MAGE"/>
    <property type="match status" value="1"/>
</dbReference>
<feature type="domain" description="MAGE" evidence="2">
    <location>
        <begin position="235"/>
        <end position="331"/>
    </location>
</feature>
<dbReference type="InterPro" id="IPR041898">
    <property type="entry name" value="MAGE_WH1"/>
</dbReference>
<sequence length="371" mass="41644">MPPRRGPRGTTQQSQRSAPSQRIGDVSEEEQESDDDVQPSYSRRAPKRTRLEIDVPASVLSWAQKGLYDLPAIPDYSGDAGNNDDNDDRLDKAALLAKMILLKHHKKEPFTNNQLLNDWRKAGQGDKDRGFDEDFSQARKLLSDDFGYLLAEIVADKPMFPMVGHGEAKAVATPKDTDAMDVDDDDDGGAGPSTQKKRPKKTFILVNSGEVSFVGCGRSSLPSRRKLEPAEAATMSLLTLTLLFIYMEGDGESSEEYLWLFLKPFGFDQETNHRLIGNVKNVLNSTFIKQQYIVKQMVQKGENVELYYYRWGPRADLEFSKVAMLNLCGKILGVPADAEHFGEKYLNAMTTEKRRLAKLDSFSNFNQINSC</sequence>
<gene>
    <name evidence="3" type="primary">RvY_07652</name>
    <name evidence="3" type="synonym">RvY_07652.1</name>
    <name evidence="3" type="ORF">RvY_07652-1</name>
</gene>
<dbReference type="STRING" id="947166.A0A1D1V2Y2"/>
<feature type="region of interest" description="Disordered" evidence="1">
    <location>
        <begin position="1"/>
        <end position="50"/>
    </location>
</feature>
<feature type="compositionally biased region" description="Acidic residues" evidence="1">
    <location>
        <begin position="26"/>
        <end position="37"/>
    </location>
</feature>
<protein>
    <recommendedName>
        <fullName evidence="2">MAGE domain-containing protein</fullName>
    </recommendedName>
</protein>